<protein>
    <recommendedName>
        <fullName evidence="4">DUF1579 domain-containing protein</fullName>
    </recommendedName>
</protein>
<gene>
    <name evidence="2" type="ORF">NRB56_36320</name>
</gene>
<evidence type="ECO:0008006" key="4">
    <source>
        <dbReference type="Google" id="ProtNLM"/>
    </source>
</evidence>
<feature type="region of interest" description="Disordered" evidence="1">
    <location>
        <begin position="1"/>
        <end position="25"/>
    </location>
</feature>
<accession>A0A7K0DQL8</accession>
<organism evidence="2 3">
    <name type="scientific">Nocardia aurantia</name>
    <dbReference type="NCBI Taxonomy" id="2585199"/>
    <lineage>
        <taxon>Bacteria</taxon>
        <taxon>Bacillati</taxon>
        <taxon>Actinomycetota</taxon>
        <taxon>Actinomycetes</taxon>
        <taxon>Mycobacteriales</taxon>
        <taxon>Nocardiaceae</taxon>
        <taxon>Nocardia</taxon>
    </lineage>
</organism>
<sequence length="122" mass="13023">MTAREDPPPADLSRSEVESEDGPHDIPAIRNVVLDRLDALVGRWRVAATFPAGFFAPDAPPVTRGGGVTTFEWIDGRHFLLQRFATAADSGAPSGIAVIGLGPDGPFRQQYYDSAVSRASTT</sequence>
<dbReference type="EMBL" id="WEGI01000007">
    <property type="protein sequence ID" value="MQY28049.1"/>
    <property type="molecule type" value="Genomic_DNA"/>
</dbReference>
<dbReference type="RefSeq" id="WP_227837897.1">
    <property type="nucleotide sequence ID" value="NZ_WEGI01000007.1"/>
</dbReference>
<dbReference type="Proteomes" id="UP000431401">
    <property type="component" value="Unassembled WGS sequence"/>
</dbReference>
<name>A0A7K0DQL8_9NOCA</name>
<reference evidence="2 3" key="1">
    <citation type="submission" date="2019-10" db="EMBL/GenBank/DDBJ databases">
        <title>Nocardia macrotermitis sp. nov. and Nocardia aurantia sp. nov., isolated from the gut of fungus growing-termite Macrotermes natalensis.</title>
        <authorList>
            <person name="Benndorf R."/>
            <person name="Schwitalla J."/>
            <person name="Martin K."/>
            <person name="De Beer W."/>
            <person name="Kaster A.-K."/>
            <person name="Vollmers J."/>
            <person name="Poulsen M."/>
            <person name="Beemelmanns C."/>
        </authorList>
    </citation>
    <scope>NUCLEOTIDE SEQUENCE [LARGE SCALE GENOMIC DNA]</scope>
    <source>
        <strain evidence="2 3">RB56</strain>
    </source>
</reference>
<comment type="caution">
    <text evidence="2">The sequence shown here is derived from an EMBL/GenBank/DDBJ whole genome shotgun (WGS) entry which is preliminary data.</text>
</comment>
<evidence type="ECO:0000256" key="1">
    <source>
        <dbReference type="SAM" id="MobiDB-lite"/>
    </source>
</evidence>
<evidence type="ECO:0000313" key="2">
    <source>
        <dbReference type="EMBL" id="MQY28049.1"/>
    </source>
</evidence>
<dbReference type="AlphaFoldDB" id="A0A7K0DQL8"/>
<feature type="compositionally biased region" description="Basic and acidic residues" evidence="1">
    <location>
        <begin position="1"/>
        <end position="24"/>
    </location>
</feature>
<proteinExistence type="predicted"/>
<evidence type="ECO:0000313" key="3">
    <source>
        <dbReference type="Proteomes" id="UP000431401"/>
    </source>
</evidence>
<keyword evidence="3" id="KW-1185">Reference proteome</keyword>